<organism evidence="2 3">
    <name type="scientific">Saccharospirillum salsuginis</name>
    <dbReference type="NCBI Taxonomy" id="418750"/>
    <lineage>
        <taxon>Bacteria</taxon>
        <taxon>Pseudomonadati</taxon>
        <taxon>Pseudomonadota</taxon>
        <taxon>Gammaproteobacteria</taxon>
        <taxon>Oceanospirillales</taxon>
        <taxon>Saccharospirillaceae</taxon>
        <taxon>Saccharospirillum</taxon>
    </lineage>
</organism>
<dbReference type="Proteomes" id="UP000626148">
    <property type="component" value="Unassembled WGS sequence"/>
</dbReference>
<dbReference type="GO" id="GO:0016747">
    <property type="term" value="F:acyltransferase activity, transferring groups other than amino-acyl groups"/>
    <property type="evidence" value="ECO:0007669"/>
    <property type="project" value="InterPro"/>
</dbReference>
<proteinExistence type="predicted"/>
<evidence type="ECO:0000313" key="2">
    <source>
        <dbReference type="EMBL" id="GGX61639.1"/>
    </source>
</evidence>
<evidence type="ECO:0000313" key="3">
    <source>
        <dbReference type="Proteomes" id="UP000626148"/>
    </source>
</evidence>
<feature type="domain" description="N-acetyltransferase" evidence="1">
    <location>
        <begin position="1"/>
        <end position="157"/>
    </location>
</feature>
<accession>A0A918KG75</accession>
<dbReference type="InterPro" id="IPR000182">
    <property type="entry name" value="GNAT_dom"/>
</dbReference>
<dbReference type="EMBL" id="BMXR01000008">
    <property type="protein sequence ID" value="GGX61639.1"/>
    <property type="molecule type" value="Genomic_DNA"/>
</dbReference>
<dbReference type="RefSeq" id="WP_189610467.1">
    <property type="nucleotide sequence ID" value="NZ_BMXR01000008.1"/>
</dbReference>
<name>A0A918KG75_9GAMM</name>
<dbReference type="PANTHER" id="PTHR39173:SF1">
    <property type="entry name" value="ACETYLTRANSFERASE"/>
    <property type="match status" value="1"/>
</dbReference>
<protein>
    <recommendedName>
        <fullName evidence="1">N-acetyltransferase domain-containing protein</fullName>
    </recommendedName>
</protein>
<gene>
    <name evidence="2" type="ORF">GCM10007392_31870</name>
</gene>
<dbReference type="Pfam" id="PF13302">
    <property type="entry name" value="Acetyltransf_3"/>
    <property type="match status" value="1"/>
</dbReference>
<reference evidence="2" key="1">
    <citation type="journal article" date="2014" name="Int. J. Syst. Evol. Microbiol.">
        <title>Complete genome sequence of Corynebacterium casei LMG S-19264T (=DSM 44701T), isolated from a smear-ripened cheese.</title>
        <authorList>
            <consortium name="US DOE Joint Genome Institute (JGI-PGF)"/>
            <person name="Walter F."/>
            <person name="Albersmeier A."/>
            <person name="Kalinowski J."/>
            <person name="Ruckert C."/>
        </authorList>
    </citation>
    <scope>NUCLEOTIDE SEQUENCE</scope>
    <source>
        <strain evidence="2">KCTC 22169</strain>
    </source>
</reference>
<sequence length="166" mass="18840">MTAAYSYPFRQYDPIVGDEIALLLNRYLEGHRALEGAPAYLFDIVLLDGTLIGQIDLRIGNTHALVTYAGQIGYGIDRPYRGHHYAAKACELIVPVALDHGMTELWITCNPDNPASVRTCEKLGAEYIETVKVPRWSELWRRGDREKLRYLWVLPRPERTGPRAAD</sequence>
<comment type="caution">
    <text evidence="2">The sequence shown here is derived from an EMBL/GenBank/DDBJ whole genome shotgun (WGS) entry which is preliminary data.</text>
</comment>
<reference evidence="2" key="2">
    <citation type="submission" date="2020-09" db="EMBL/GenBank/DDBJ databases">
        <authorList>
            <person name="Sun Q."/>
            <person name="Kim S."/>
        </authorList>
    </citation>
    <scope>NUCLEOTIDE SEQUENCE</scope>
    <source>
        <strain evidence="2">KCTC 22169</strain>
    </source>
</reference>
<dbReference type="InterPro" id="IPR016181">
    <property type="entry name" value="Acyl_CoA_acyltransferase"/>
</dbReference>
<evidence type="ECO:0000259" key="1">
    <source>
        <dbReference type="PROSITE" id="PS51186"/>
    </source>
</evidence>
<dbReference type="PROSITE" id="PS51186">
    <property type="entry name" value="GNAT"/>
    <property type="match status" value="1"/>
</dbReference>
<dbReference type="PANTHER" id="PTHR39173">
    <property type="entry name" value="ACETYLTRANSFERASE"/>
    <property type="match status" value="1"/>
</dbReference>
<dbReference type="Gene3D" id="3.40.630.30">
    <property type="match status" value="1"/>
</dbReference>
<dbReference type="AlphaFoldDB" id="A0A918KG75"/>
<dbReference type="SUPFAM" id="SSF55729">
    <property type="entry name" value="Acyl-CoA N-acyltransferases (Nat)"/>
    <property type="match status" value="1"/>
</dbReference>
<keyword evidence="3" id="KW-1185">Reference proteome</keyword>